<reference evidence="1 2" key="1">
    <citation type="submission" date="2021-06" db="EMBL/GenBank/DDBJ databases">
        <title>Caerostris darwini draft genome.</title>
        <authorList>
            <person name="Kono N."/>
            <person name="Arakawa K."/>
        </authorList>
    </citation>
    <scope>NUCLEOTIDE SEQUENCE [LARGE SCALE GENOMIC DNA]</scope>
</reference>
<dbReference type="EMBL" id="BPLQ01010407">
    <property type="protein sequence ID" value="GIY50539.1"/>
    <property type="molecule type" value="Genomic_DNA"/>
</dbReference>
<evidence type="ECO:0000313" key="2">
    <source>
        <dbReference type="Proteomes" id="UP001054837"/>
    </source>
</evidence>
<sequence length="118" mass="13083">MFINKHYYSFERICSLCELHCLSPPHNLDSSPARTEGEFCANQPPEAQQQHIHVRAAPFFLPIKQSRGMQRRARVTTAHLIDSCAGATPIGASINPVMIYGVAGPSSGLTPRSFRNIY</sequence>
<proteinExistence type="predicted"/>
<dbReference type="Proteomes" id="UP001054837">
    <property type="component" value="Unassembled WGS sequence"/>
</dbReference>
<name>A0AAV4TWM3_9ARAC</name>
<dbReference type="AlphaFoldDB" id="A0AAV4TWM3"/>
<protein>
    <submittedName>
        <fullName evidence="1">Uncharacterized protein</fullName>
    </submittedName>
</protein>
<organism evidence="1 2">
    <name type="scientific">Caerostris darwini</name>
    <dbReference type="NCBI Taxonomy" id="1538125"/>
    <lineage>
        <taxon>Eukaryota</taxon>
        <taxon>Metazoa</taxon>
        <taxon>Ecdysozoa</taxon>
        <taxon>Arthropoda</taxon>
        <taxon>Chelicerata</taxon>
        <taxon>Arachnida</taxon>
        <taxon>Araneae</taxon>
        <taxon>Araneomorphae</taxon>
        <taxon>Entelegynae</taxon>
        <taxon>Araneoidea</taxon>
        <taxon>Araneidae</taxon>
        <taxon>Caerostris</taxon>
    </lineage>
</organism>
<evidence type="ECO:0000313" key="1">
    <source>
        <dbReference type="EMBL" id="GIY50539.1"/>
    </source>
</evidence>
<gene>
    <name evidence="1" type="ORF">CDAR_378851</name>
</gene>
<accession>A0AAV4TWM3</accession>
<comment type="caution">
    <text evidence="1">The sequence shown here is derived from an EMBL/GenBank/DDBJ whole genome shotgun (WGS) entry which is preliminary data.</text>
</comment>
<keyword evidence="2" id="KW-1185">Reference proteome</keyword>